<dbReference type="STRING" id="1798692.A3G00_00425"/>
<dbReference type="EMBL" id="MFQN01000007">
    <property type="protein sequence ID" value="OGH75514.1"/>
    <property type="molecule type" value="Genomic_DNA"/>
</dbReference>
<evidence type="ECO:0000259" key="1">
    <source>
        <dbReference type="Pfam" id="PF00534"/>
    </source>
</evidence>
<name>A0A1F6MV43_9BACT</name>
<dbReference type="GO" id="GO:0016757">
    <property type="term" value="F:glycosyltransferase activity"/>
    <property type="evidence" value="ECO:0007669"/>
    <property type="project" value="InterPro"/>
</dbReference>
<dbReference type="Proteomes" id="UP000178347">
    <property type="component" value="Unassembled WGS sequence"/>
</dbReference>
<dbReference type="InterPro" id="IPR001296">
    <property type="entry name" value="Glyco_trans_1"/>
</dbReference>
<organism evidence="2 3">
    <name type="scientific">Candidatus Magasanikbacteria bacterium RIFCSPLOWO2_12_FULL_43_12</name>
    <dbReference type="NCBI Taxonomy" id="1798692"/>
    <lineage>
        <taxon>Bacteria</taxon>
        <taxon>Candidatus Magasanikiibacteriota</taxon>
    </lineage>
</organism>
<evidence type="ECO:0000313" key="2">
    <source>
        <dbReference type="EMBL" id="OGH75514.1"/>
    </source>
</evidence>
<dbReference type="PANTHER" id="PTHR12526">
    <property type="entry name" value="GLYCOSYLTRANSFERASE"/>
    <property type="match status" value="1"/>
</dbReference>
<feature type="domain" description="Glycosyl transferase family 1" evidence="1">
    <location>
        <begin position="194"/>
        <end position="358"/>
    </location>
</feature>
<protein>
    <recommendedName>
        <fullName evidence="1">Glycosyl transferase family 1 domain-containing protein</fullName>
    </recommendedName>
</protein>
<accession>A0A1F6MV43</accession>
<comment type="caution">
    <text evidence="2">The sequence shown here is derived from an EMBL/GenBank/DDBJ whole genome shotgun (WGS) entry which is preliminary data.</text>
</comment>
<gene>
    <name evidence="2" type="ORF">A3G00_00425</name>
</gene>
<proteinExistence type="predicted"/>
<evidence type="ECO:0000313" key="3">
    <source>
        <dbReference type="Proteomes" id="UP000178347"/>
    </source>
</evidence>
<dbReference type="Pfam" id="PF00534">
    <property type="entry name" value="Glycos_transf_1"/>
    <property type="match status" value="1"/>
</dbReference>
<dbReference type="SUPFAM" id="SSF53756">
    <property type="entry name" value="UDP-Glycosyltransferase/glycogen phosphorylase"/>
    <property type="match status" value="1"/>
</dbReference>
<dbReference type="Gene3D" id="3.40.50.2000">
    <property type="entry name" value="Glycogen Phosphorylase B"/>
    <property type="match status" value="2"/>
</dbReference>
<reference evidence="2 3" key="1">
    <citation type="journal article" date="2016" name="Nat. Commun.">
        <title>Thousands of microbial genomes shed light on interconnected biogeochemical processes in an aquifer system.</title>
        <authorList>
            <person name="Anantharaman K."/>
            <person name="Brown C.T."/>
            <person name="Hug L.A."/>
            <person name="Sharon I."/>
            <person name="Castelle C.J."/>
            <person name="Probst A.J."/>
            <person name="Thomas B.C."/>
            <person name="Singh A."/>
            <person name="Wilkins M.J."/>
            <person name="Karaoz U."/>
            <person name="Brodie E.L."/>
            <person name="Williams K.H."/>
            <person name="Hubbard S.S."/>
            <person name="Banfield J.F."/>
        </authorList>
    </citation>
    <scope>NUCLEOTIDE SEQUENCE [LARGE SCALE GENOMIC DNA]</scope>
</reference>
<dbReference type="AlphaFoldDB" id="A0A1F6MV43"/>
<sequence length="382" mass="42912">MSVIREKIIYLANIRLPTEKAHGIQVAKMCEALAEQGLEVELMAPNRLNSIKDDIFNYYGIKKNFILNKLPCIDLISRAAWLGRIAYWVEALSFAWSVKKHLKDFSGSIYTRELGNIAFLGPNNRITYEAHNLPKRPNALYRHWLKKINNLAVITRGLKDDFIALGFSAERILVAPDAVDLKVFSISDSKIYCRKRLNLPLNRRIVLYAGHLYDWKGADTLLGAAKLLPECLLIFVGGTNVDVANFRKKAQSNQAENGLIVGHRPAGEIPAYLCAADVLVLPNSAKSTISARYTSPLKLFEYMASRRPIIASDLPSLREILTEEIAIFFKPDDSQSLAEGIKSSFDNPAVAAKKAETAYLKAQNYTWDKRAEEIINFLKIVN</sequence>